<feature type="region of interest" description="Disordered" evidence="2">
    <location>
        <begin position="1"/>
        <end position="164"/>
    </location>
</feature>
<dbReference type="Pfam" id="PF00168">
    <property type="entry name" value="C2"/>
    <property type="match status" value="1"/>
</dbReference>
<feature type="compositionally biased region" description="Basic and acidic residues" evidence="2">
    <location>
        <begin position="151"/>
        <end position="161"/>
    </location>
</feature>
<accession>A0A7S4LH30</accession>
<evidence type="ECO:0000259" key="3">
    <source>
        <dbReference type="PROSITE" id="PS50004"/>
    </source>
</evidence>
<protein>
    <recommendedName>
        <fullName evidence="3">C2 domain-containing protein</fullName>
    </recommendedName>
</protein>
<keyword evidence="1" id="KW-0175">Coiled coil</keyword>
<sequence length="750" mass="82665">MDQAHGEGTQMEYFKRASIISSSSQEDSQFENVLPDTPSAAATFRTSASDMDYEEIRLSPGGTVVRRRESTGASTDEEDSPTSDPQFGGSLYDLTSPSPAAKQVTAPVRSSSTDSGPSRFLSADSQSSNSSQTAGGSLRDLTAVPTDEEESARSSPHDDGRAAANQQPTIYVEGADSSATLADSTNSLLTDAKGVWNSAGRVLHVPDDESDVTAPSDRTGSIQRKGVAPSKAISGTIEVGPTAIFLSKQLMCKELWLCVRLQDSKDPPTTWTVKYGNFSTRKASVMSVLLESNRECKQTLLLELREDPQDPDSAVGESKLPLSLVPKGHDVQHLVVSKDDTQVGQLSMDITANGFGRTGAVDRIADLLSTSDLGFIPFTSTSVDICDEDSVSSRGSLSSFRSQNIPDDWLLRVELWILKVTALKPRKASQIPDPIVQVALANGSRTMCVRDQIQKTEVRMRTTDPVYNETFAFHCTSLVNQDLMMEVIDEKSGDVLGEASKPLSDVSLDMQDMSLPVLRKDKKVGEIHFRIIITERYPKGEEKEPTFFDSLADNPQQRRTTDGSRRSSILDMAEEVSRTISNTLESGSIRKIQTMIADMQTTLDVRLEAQKDVQRTEEIRRLKAENEALRAKNVELDGLVHEASVIAESAMQLEKRLGQERMRMRDLQLALHDERRQRAWLELMMAQAQGKPVEPAGEEEDKAKAIIDKLMEENQSKDKMIADLMLRDQSPMYQNFMNKVVALQTKQSTP</sequence>
<feature type="coiled-coil region" evidence="1">
    <location>
        <begin position="619"/>
        <end position="670"/>
    </location>
</feature>
<dbReference type="Gene3D" id="2.60.40.150">
    <property type="entry name" value="C2 domain"/>
    <property type="match status" value="1"/>
</dbReference>
<dbReference type="PROSITE" id="PS50004">
    <property type="entry name" value="C2"/>
    <property type="match status" value="1"/>
</dbReference>
<dbReference type="SMART" id="SM00239">
    <property type="entry name" value="C2"/>
    <property type="match status" value="1"/>
</dbReference>
<name>A0A7S4LH30_9EUGL</name>
<dbReference type="EMBL" id="HBJA01117230">
    <property type="protein sequence ID" value="CAE0829063.1"/>
    <property type="molecule type" value="Transcribed_RNA"/>
</dbReference>
<evidence type="ECO:0000256" key="2">
    <source>
        <dbReference type="SAM" id="MobiDB-lite"/>
    </source>
</evidence>
<evidence type="ECO:0000313" key="4">
    <source>
        <dbReference type="EMBL" id="CAE0829063.1"/>
    </source>
</evidence>
<feature type="domain" description="C2" evidence="3">
    <location>
        <begin position="394"/>
        <end position="524"/>
    </location>
</feature>
<gene>
    <name evidence="4" type="ORF">EGYM00163_LOCUS40341</name>
</gene>
<dbReference type="SUPFAM" id="SSF49562">
    <property type="entry name" value="C2 domain (Calcium/lipid-binding domain, CaLB)"/>
    <property type="match status" value="1"/>
</dbReference>
<dbReference type="AlphaFoldDB" id="A0A7S4LH30"/>
<evidence type="ECO:0000256" key="1">
    <source>
        <dbReference type="SAM" id="Coils"/>
    </source>
</evidence>
<reference evidence="4" key="1">
    <citation type="submission" date="2021-01" db="EMBL/GenBank/DDBJ databases">
        <authorList>
            <person name="Corre E."/>
            <person name="Pelletier E."/>
            <person name="Niang G."/>
            <person name="Scheremetjew M."/>
            <person name="Finn R."/>
            <person name="Kale V."/>
            <person name="Holt S."/>
            <person name="Cochrane G."/>
            <person name="Meng A."/>
            <person name="Brown T."/>
            <person name="Cohen L."/>
        </authorList>
    </citation>
    <scope>NUCLEOTIDE SEQUENCE</scope>
    <source>
        <strain evidence="4">CCMP1594</strain>
    </source>
</reference>
<feature type="compositionally biased region" description="Low complexity" evidence="2">
    <location>
        <begin position="122"/>
        <end position="137"/>
    </location>
</feature>
<dbReference type="InterPro" id="IPR035892">
    <property type="entry name" value="C2_domain_sf"/>
</dbReference>
<organism evidence="4">
    <name type="scientific">Eutreptiella gymnastica</name>
    <dbReference type="NCBI Taxonomy" id="73025"/>
    <lineage>
        <taxon>Eukaryota</taxon>
        <taxon>Discoba</taxon>
        <taxon>Euglenozoa</taxon>
        <taxon>Euglenida</taxon>
        <taxon>Spirocuta</taxon>
        <taxon>Euglenophyceae</taxon>
        <taxon>Eutreptiales</taxon>
        <taxon>Eutreptiaceae</taxon>
        <taxon>Eutreptiella</taxon>
    </lineage>
</organism>
<feature type="region of interest" description="Disordered" evidence="2">
    <location>
        <begin position="544"/>
        <end position="566"/>
    </location>
</feature>
<proteinExistence type="predicted"/>
<dbReference type="InterPro" id="IPR000008">
    <property type="entry name" value="C2_dom"/>
</dbReference>